<comment type="caution">
    <text evidence="2">The sequence shown here is derived from an EMBL/GenBank/DDBJ whole genome shotgun (WGS) entry which is preliminary data.</text>
</comment>
<dbReference type="Proteomes" id="UP000259273">
    <property type="component" value="Unassembled WGS sequence"/>
</dbReference>
<dbReference type="CDD" id="cd06558">
    <property type="entry name" value="crotonase-like"/>
    <property type="match status" value="1"/>
</dbReference>
<protein>
    <submittedName>
        <fullName evidence="2">Enoyl-CoA hydratase</fullName>
    </submittedName>
</protein>
<feature type="non-terminal residue" evidence="2">
    <location>
        <position position="1"/>
    </location>
</feature>
<dbReference type="InterPro" id="IPR014748">
    <property type="entry name" value="Enoyl-CoA_hydra_C"/>
</dbReference>
<dbReference type="AlphaFoldDB" id="A0A3C1KKY8"/>
<name>A0A3C1KKY8_9GAMM</name>
<comment type="similarity">
    <text evidence="1">Belongs to the enoyl-CoA hydratase/isomerase family.</text>
</comment>
<dbReference type="Pfam" id="PF00378">
    <property type="entry name" value="ECH_1"/>
    <property type="match status" value="1"/>
</dbReference>
<accession>A0A3C1KKY8</accession>
<dbReference type="SUPFAM" id="SSF52096">
    <property type="entry name" value="ClpP/crotonase"/>
    <property type="match status" value="1"/>
</dbReference>
<dbReference type="GO" id="GO:0003824">
    <property type="term" value="F:catalytic activity"/>
    <property type="evidence" value="ECO:0007669"/>
    <property type="project" value="UniProtKB-ARBA"/>
</dbReference>
<evidence type="ECO:0000313" key="3">
    <source>
        <dbReference type="Proteomes" id="UP000259273"/>
    </source>
</evidence>
<dbReference type="PANTHER" id="PTHR43459:SF3">
    <property type="entry name" value="ENOYL-COA HYDRATASE ECHA15 (ENOYL HYDRASE) (UNSATURATED ACYL-COA HYDRATASE) (CROTONASE)-RELATED"/>
    <property type="match status" value="1"/>
</dbReference>
<dbReference type="Gene3D" id="1.10.12.10">
    <property type="entry name" value="Lyase 2-enoyl-coa Hydratase, Chain A, domain 2"/>
    <property type="match status" value="1"/>
</dbReference>
<dbReference type="InterPro" id="IPR029045">
    <property type="entry name" value="ClpP/crotonase-like_dom_sf"/>
</dbReference>
<evidence type="ECO:0000256" key="1">
    <source>
        <dbReference type="ARBA" id="ARBA00005254"/>
    </source>
</evidence>
<sequence length="171" mass="18300">QNSLLDLEKPIIAKVTGPAVGVGCTLALFCDFIYATPDAKFADPHVSVGLVAGDGGAVIWPQLIGYARAKRYLLTGDFIDGATAAEYGLITEAVPKEELDATVDAMAKRMADGAPYAIRWTKSSINAGLKLLANAIIDRSGAYENLTMLTEDHKTALLAFKNREKPVFKGR</sequence>
<dbReference type="EMBL" id="DMND01000063">
    <property type="protein sequence ID" value="HAN26886.1"/>
    <property type="molecule type" value="Genomic_DNA"/>
</dbReference>
<dbReference type="PANTHER" id="PTHR43459">
    <property type="entry name" value="ENOYL-COA HYDRATASE"/>
    <property type="match status" value="1"/>
</dbReference>
<gene>
    <name evidence="2" type="ORF">DCP75_04045</name>
</gene>
<organism evidence="2 3">
    <name type="scientific">Haliea salexigens</name>
    <dbReference type="NCBI Taxonomy" id="287487"/>
    <lineage>
        <taxon>Bacteria</taxon>
        <taxon>Pseudomonadati</taxon>
        <taxon>Pseudomonadota</taxon>
        <taxon>Gammaproteobacteria</taxon>
        <taxon>Cellvibrionales</taxon>
        <taxon>Halieaceae</taxon>
        <taxon>Haliea</taxon>
    </lineage>
</organism>
<proteinExistence type="inferred from homology"/>
<reference evidence="2 3" key="1">
    <citation type="journal article" date="2018" name="Nat. Biotechnol.">
        <title>A standardized bacterial taxonomy based on genome phylogeny substantially revises the tree of life.</title>
        <authorList>
            <person name="Parks D.H."/>
            <person name="Chuvochina M."/>
            <person name="Waite D.W."/>
            <person name="Rinke C."/>
            <person name="Skarshewski A."/>
            <person name="Chaumeil P.A."/>
            <person name="Hugenholtz P."/>
        </authorList>
    </citation>
    <scope>NUCLEOTIDE SEQUENCE [LARGE SCALE GENOMIC DNA]</scope>
    <source>
        <strain evidence="2">UBA9158</strain>
    </source>
</reference>
<evidence type="ECO:0000313" key="2">
    <source>
        <dbReference type="EMBL" id="HAN26886.1"/>
    </source>
</evidence>
<dbReference type="Gene3D" id="3.90.226.10">
    <property type="entry name" value="2-enoyl-CoA Hydratase, Chain A, domain 1"/>
    <property type="match status" value="1"/>
</dbReference>
<dbReference type="InterPro" id="IPR001753">
    <property type="entry name" value="Enoyl-CoA_hydra/iso"/>
</dbReference>